<dbReference type="Pfam" id="PF11958">
    <property type="entry name" value="DUF3472"/>
    <property type="match status" value="1"/>
</dbReference>
<evidence type="ECO:0000313" key="2">
    <source>
        <dbReference type="EMBL" id="MBJ7882136.1"/>
    </source>
</evidence>
<dbReference type="InterPro" id="IPR021862">
    <property type="entry name" value="DUF3472"/>
</dbReference>
<comment type="caution">
    <text evidence="2">The sequence shown here is derived from an EMBL/GenBank/DDBJ whole genome shotgun (WGS) entry which is preliminary data.</text>
</comment>
<dbReference type="InterPro" id="IPR031712">
    <property type="entry name" value="DUF5077"/>
</dbReference>
<evidence type="ECO:0000313" key="3">
    <source>
        <dbReference type="Proteomes" id="UP000662373"/>
    </source>
</evidence>
<dbReference type="Proteomes" id="UP000662373">
    <property type="component" value="Unassembled WGS sequence"/>
</dbReference>
<evidence type="ECO:0000259" key="1">
    <source>
        <dbReference type="Pfam" id="PF16871"/>
    </source>
</evidence>
<organism evidence="2 3">
    <name type="scientific">Gelidibacter salicanalis</name>
    <dbReference type="NCBI Taxonomy" id="291193"/>
    <lineage>
        <taxon>Bacteria</taxon>
        <taxon>Pseudomonadati</taxon>
        <taxon>Bacteroidota</taxon>
        <taxon>Flavobacteriia</taxon>
        <taxon>Flavobacteriales</taxon>
        <taxon>Flavobacteriaceae</taxon>
        <taxon>Gelidibacter</taxon>
    </lineage>
</organism>
<reference evidence="2 3" key="1">
    <citation type="submission" date="2020-09" db="EMBL/GenBank/DDBJ databases">
        <title>Draft genome of Gelidibacter salicanalis PAMC21136.</title>
        <authorList>
            <person name="Park H."/>
        </authorList>
    </citation>
    <scope>NUCLEOTIDE SEQUENCE [LARGE SCALE GENOMIC DNA]</scope>
    <source>
        <strain evidence="2 3">PAMC21136</strain>
    </source>
</reference>
<gene>
    <name evidence="2" type="ORF">JEM65_15990</name>
</gene>
<keyword evidence="3" id="KW-1185">Reference proteome</keyword>
<sequence>MKLHYWVIFCVLVFSCKPQQVTNETSSKEQLILTTEIPAQPNSWMVNSQHKNKKTPSIETKQWTDMNQVMRTYFKTDTSGKLHLGLNVRVPEGISKLKVTLGGTTKTIEISNTDAKTIEVGIFEISEGYNFVEIEGLEKSGAVVANISKVLIGGPATKGHVYFIKDDFYFGRRGPSVHLSYEMPKDKEVVYFYNEINVPKGEDVIGSYYMANGFKDGYFGIQVNSETERRILFSVWSPFDTQDPNEIPDDHKIILLGKGAGVTTGEFGNEGSGGQSYKVYNWKSDTTYKFLLKGVPVENNSTDYTAYFYTPEDGRWNLIASFRRPQASRYLKNLYSFLENFDTKTGNITRKANYNNQWIYSTDKEWTELTTAKFTADATARKESRMDYAGGVEGNQFFMKNCGFFNDTTPIDTVFTRTANGVAPIIDFSKLEIPKS</sequence>
<accession>A0A934NIH7</accession>
<dbReference type="PROSITE" id="PS51257">
    <property type="entry name" value="PROKAR_LIPOPROTEIN"/>
    <property type="match status" value="1"/>
</dbReference>
<feature type="domain" description="DUF5077" evidence="1">
    <location>
        <begin position="37"/>
        <end position="157"/>
    </location>
</feature>
<dbReference type="RefSeq" id="WP_199601645.1">
    <property type="nucleotide sequence ID" value="NZ_JAEHJZ010000039.1"/>
</dbReference>
<proteinExistence type="predicted"/>
<dbReference type="EMBL" id="JAEHJZ010000039">
    <property type="protein sequence ID" value="MBJ7882136.1"/>
    <property type="molecule type" value="Genomic_DNA"/>
</dbReference>
<name>A0A934NIH7_9FLAO</name>
<dbReference type="Pfam" id="PF16871">
    <property type="entry name" value="DUF5077"/>
    <property type="match status" value="1"/>
</dbReference>
<dbReference type="AlphaFoldDB" id="A0A934NIH7"/>
<protein>
    <submittedName>
        <fullName evidence="2">DUF3472 domain-containing protein</fullName>
    </submittedName>
</protein>